<keyword evidence="2" id="KW-0732">Signal</keyword>
<protein>
    <submittedName>
        <fullName evidence="3">Uncharacterized protein</fullName>
    </submittedName>
</protein>
<sequence length="255" mass="27791">MKTNVLAAVSAAALAICSGPAAAQDFGFMNNAISSDILHDSVFRDLPKRKVGRNGSLGVKGSAASGSPRAGLTAPPQVGAASLSFGYTPSDAVSRQVEHEMYARLQKNNPASAAAMKSLFERHDPVDGYQQIARNFGVPTRDLAATMAAYNVLGWLIANGEQQPPRGALSAARSQVAQIIAQDARYRSEDFRRKLDEEFMRLFFSIYAGWEHGRLREGPTERRAFSDGVNEMWKSMFGKDLRAMELTSQGFRDRG</sequence>
<feature type="chain" id="PRO_5045640735" evidence="2">
    <location>
        <begin position="24"/>
        <end position="255"/>
    </location>
</feature>
<evidence type="ECO:0000313" key="4">
    <source>
        <dbReference type="Proteomes" id="UP000722336"/>
    </source>
</evidence>
<dbReference type="Pfam" id="PF20388">
    <property type="entry name" value="DUF6683"/>
    <property type="match status" value="1"/>
</dbReference>
<gene>
    <name evidence="3" type="ORF">KCG44_09135</name>
</gene>
<organism evidence="3 4">
    <name type="scientific">Pacificimonas pallii</name>
    <dbReference type="NCBI Taxonomy" id="2827236"/>
    <lineage>
        <taxon>Bacteria</taxon>
        <taxon>Pseudomonadati</taxon>
        <taxon>Pseudomonadota</taxon>
        <taxon>Alphaproteobacteria</taxon>
        <taxon>Sphingomonadales</taxon>
        <taxon>Sphingosinicellaceae</taxon>
        <taxon>Pacificimonas</taxon>
    </lineage>
</organism>
<proteinExistence type="predicted"/>
<reference evidence="3 4" key="1">
    <citation type="submission" date="2021-04" db="EMBL/GenBank/DDBJ databases">
        <authorList>
            <person name="Pira H."/>
            <person name="Risdian C."/>
            <person name="Wink J."/>
        </authorList>
    </citation>
    <scope>NUCLEOTIDE SEQUENCE [LARGE SCALE GENOMIC DNA]</scope>
    <source>
        <strain evidence="3 4">WHA3</strain>
    </source>
</reference>
<feature type="signal peptide" evidence="2">
    <location>
        <begin position="1"/>
        <end position="23"/>
    </location>
</feature>
<name>A0ABS6SEW4_9SPHN</name>
<keyword evidence="4" id="KW-1185">Reference proteome</keyword>
<feature type="region of interest" description="Disordered" evidence="1">
    <location>
        <begin position="54"/>
        <end position="73"/>
    </location>
</feature>
<evidence type="ECO:0000313" key="3">
    <source>
        <dbReference type="EMBL" id="MBV7256944.1"/>
    </source>
</evidence>
<accession>A0ABS6SEW4</accession>
<dbReference type="InterPro" id="IPR046505">
    <property type="entry name" value="DUF6683"/>
</dbReference>
<dbReference type="Proteomes" id="UP000722336">
    <property type="component" value="Unassembled WGS sequence"/>
</dbReference>
<evidence type="ECO:0000256" key="1">
    <source>
        <dbReference type="SAM" id="MobiDB-lite"/>
    </source>
</evidence>
<dbReference type="RefSeq" id="WP_218445786.1">
    <property type="nucleotide sequence ID" value="NZ_JAGSPA010000003.1"/>
</dbReference>
<dbReference type="EMBL" id="JAGSPA010000003">
    <property type="protein sequence ID" value="MBV7256944.1"/>
    <property type="molecule type" value="Genomic_DNA"/>
</dbReference>
<evidence type="ECO:0000256" key="2">
    <source>
        <dbReference type="SAM" id="SignalP"/>
    </source>
</evidence>
<comment type="caution">
    <text evidence="3">The sequence shown here is derived from an EMBL/GenBank/DDBJ whole genome shotgun (WGS) entry which is preliminary data.</text>
</comment>